<sequence length="142" mass="15255">MSGQIWRLIREGDFLRYLLVGSSMVANISIPNCATIAVSGANLALIRKILNIVLNLPTIGVIIHVGINNLSTSEATYKANRKDGVADCTKLYMNALGSELVHFTGAMLREHGEGVIISAPLLKTGSIQLENKVARIDGVIVK</sequence>
<keyword evidence="1" id="KW-1185">Reference proteome</keyword>
<dbReference type="WBParaSite" id="nRc.2.0.1.t29723-RA">
    <property type="protein sequence ID" value="nRc.2.0.1.t29723-RA"/>
    <property type="gene ID" value="nRc.2.0.1.g29723"/>
</dbReference>
<reference evidence="2" key="1">
    <citation type="submission" date="2022-11" db="UniProtKB">
        <authorList>
            <consortium name="WormBaseParasite"/>
        </authorList>
    </citation>
    <scope>IDENTIFICATION</scope>
</reference>
<organism evidence="1 2">
    <name type="scientific">Romanomermis culicivorax</name>
    <name type="common">Nematode worm</name>
    <dbReference type="NCBI Taxonomy" id="13658"/>
    <lineage>
        <taxon>Eukaryota</taxon>
        <taxon>Metazoa</taxon>
        <taxon>Ecdysozoa</taxon>
        <taxon>Nematoda</taxon>
        <taxon>Enoplea</taxon>
        <taxon>Dorylaimia</taxon>
        <taxon>Mermithida</taxon>
        <taxon>Mermithoidea</taxon>
        <taxon>Mermithidae</taxon>
        <taxon>Romanomermis</taxon>
    </lineage>
</organism>
<dbReference type="Proteomes" id="UP000887565">
    <property type="component" value="Unplaced"/>
</dbReference>
<dbReference type="AlphaFoldDB" id="A0A915JUE5"/>
<accession>A0A915JUE5</accession>
<evidence type="ECO:0000313" key="1">
    <source>
        <dbReference type="Proteomes" id="UP000887565"/>
    </source>
</evidence>
<protein>
    <submittedName>
        <fullName evidence="2">Uncharacterized protein</fullName>
    </submittedName>
</protein>
<proteinExistence type="predicted"/>
<name>A0A915JUE5_ROMCU</name>
<evidence type="ECO:0000313" key="2">
    <source>
        <dbReference type="WBParaSite" id="nRc.2.0.1.t29723-RA"/>
    </source>
</evidence>